<comment type="caution">
    <text evidence="2">The sequence shown here is derived from an EMBL/GenBank/DDBJ whole genome shotgun (WGS) entry which is preliminary data.</text>
</comment>
<gene>
    <name evidence="2" type="ORF">RRG08_044627</name>
</gene>
<dbReference type="AlphaFoldDB" id="A0AAE0YMM0"/>
<evidence type="ECO:0000256" key="1">
    <source>
        <dbReference type="SAM" id="MobiDB-lite"/>
    </source>
</evidence>
<dbReference type="EMBL" id="JAWDGP010005840">
    <property type="protein sequence ID" value="KAK3751049.1"/>
    <property type="molecule type" value="Genomic_DNA"/>
</dbReference>
<feature type="region of interest" description="Disordered" evidence="1">
    <location>
        <begin position="51"/>
        <end position="84"/>
    </location>
</feature>
<reference evidence="2" key="1">
    <citation type="journal article" date="2023" name="G3 (Bethesda)">
        <title>A reference genome for the long-term kleptoplast-retaining sea slug Elysia crispata morphotype clarki.</title>
        <authorList>
            <person name="Eastman K.E."/>
            <person name="Pendleton A.L."/>
            <person name="Shaikh M.A."/>
            <person name="Suttiyut T."/>
            <person name="Ogas R."/>
            <person name="Tomko P."/>
            <person name="Gavelis G."/>
            <person name="Widhalm J.R."/>
            <person name="Wisecaver J.H."/>
        </authorList>
    </citation>
    <scope>NUCLEOTIDE SEQUENCE</scope>
    <source>
        <strain evidence="2">ECLA1</strain>
    </source>
</reference>
<feature type="compositionally biased region" description="Polar residues" evidence="1">
    <location>
        <begin position="51"/>
        <end position="60"/>
    </location>
</feature>
<sequence length="84" mass="9330">MQYTPSTPSPEDVNCYVEVPVTRRVGGRCVSLGSNAMGCQAGVYLALSSQCQPPGGQSHQSPRRRLGWLFNRRHFNPRRSRPNA</sequence>
<name>A0AAE0YMM0_9GAST</name>
<feature type="compositionally biased region" description="Basic residues" evidence="1">
    <location>
        <begin position="61"/>
        <end position="84"/>
    </location>
</feature>
<protein>
    <submittedName>
        <fullName evidence="2">Uncharacterized protein</fullName>
    </submittedName>
</protein>
<organism evidence="2 3">
    <name type="scientific">Elysia crispata</name>
    <name type="common">lettuce slug</name>
    <dbReference type="NCBI Taxonomy" id="231223"/>
    <lineage>
        <taxon>Eukaryota</taxon>
        <taxon>Metazoa</taxon>
        <taxon>Spiralia</taxon>
        <taxon>Lophotrochozoa</taxon>
        <taxon>Mollusca</taxon>
        <taxon>Gastropoda</taxon>
        <taxon>Heterobranchia</taxon>
        <taxon>Euthyneura</taxon>
        <taxon>Panpulmonata</taxon>
        <taxon>Sacoglossa</taxon>
        <taxon>Placobranchoidea</taxon>
        <taxon>Plakobranchidae</taxon>
        <taxon>Elysia</taxon>
    </lineage>
</organism>
<dbReference type="Proteomes" id="UP001283361">
    <property type="component" value="Unassembled WGS sequence"/>
</dbReference>
<proteinExistence type="predicted"/>
<keyword evidence="3" id="KW-1185">Reference proteome</keyword>
<accession>A0AAE0YMM0</accession>
<evidence type="ECO:0000313" key="2">
    <source>
        <dbReference type="EMBL" id="KAK3751049.1"/>
    </source>
</evidence>
<evidence type="ECO:0000313" key="3">
    <source>
        <dbReference type="Proteomes" id="UP001283361"/>
    </source>
</evidence>